<dbReference type="Proteomes" id="UP000789759">
    <property type="component" value="Unassembled WGS sequence"/>
</dbReference>
<keyword evidence="2" id="KW-1185">Reference proteome</keyword>
<accession>A0A9N9JMK8</accession>
<name>A0A9N9JMK8_9GLOM</name>
<comment type="caution">
    <text evidence="1">The sequence shown here is derived from an EMBL/GenBank/DDBJ whole genome shotgun (WGS) entry which is preliminary data.</text>
</comment>
<dbReference type="AlphaFoldDB" id="A0A9N9JMK8"/>
<sequence length="65" mass="7535">MSSEEKLPRVYNKRLLDDQIGNIPKRVHVDDFLNGIIKELCDLYNDEVRKGNSAVSILDSIDHYM</sequence>
<dbReference type="EMBL" id="CAJVQA010026037">
    <property type="protein sequence ID" value="CAG8787857.1"/>
    <property type="molecule type" value="Genomic_DNA"/>
</dbReference>
<gene>
    <name evidence="1" type="ORF">CPELLU_LOCUS16815</name>
</gene>
<evidence type="ECO:0000313" key="1">
    <source>
        <dbReference type="EMBL" id="CAG8787857.1"/>
    </source>
</evidence>
<feature type="non-terminal residue" evidence="1">
    <location>
        <position position="65"/>
    </location>
</feature>
<evidence type="ECO:0000313" key="2">
    <source>
        <dbReference type="Proteomes" id="UP000789759"/>
    </source>
</evidence>
<protein>
    <submittedName>
        <fullName evidence="1">6291_t:CDS:1</fullName>
    </submittedName>
</protein>
<dbReference type="OrthoDB" id="10478512at2759"/>
<reference evidence="1" key="1">
    <citation type="submission" date="2021-06" db="EMBL/GenBank/DDBJ databases">
        <authorList>
            <person name="Kallberg Y."/>
            <person name="Tangrot J."/>
            <person name="Rosling A."/>
        </authorList>
    </citation>
    <scope>NUCLEOTIDE SEQUENCE</scope>
    <source>
        <strain evidence="1">FL966</strain>
    </source>
</reference>
<proteinExistence type="predicted"/>
<organism evidence="1 2">
    <name type="scientific">Cetraspora pellucida</name>
    <dbReference type="NCBI Taxonomy" id="1433469"/>
    <lineage>
        <taxon>Eukaryota</taxon>
        <taxon>Fungi</taxon>
        <taxon>Fungi incertae sedis</taxon>
        <taxon>Mucoromycota</taxon>
        <taxon>Glomeromycotina</taxon>
        <taxon>Glomeromycetes</taxon>
        <taxon>Diversisporales</taxon>
        <taxon>Gigasporaceae</taxon>
        <taxon>Cetraspora</taxon>
    </lineage>
</organism>